<feature type="signal peptide" evidence="1">
    <location>
        <begin position="1"/>
        <end position="22"/>
    </location>
</feature>
<dbReference type="Proteomes" id="UP000626109">
    <property type="component" value="Unassembled WGS sequence"/>
</dbReference>
<reference evidence="2" key="1">
    <citation type="submission" date="2021-02" db="EMBL/GenBank/DDBJ databases">
        <authorList>
            <person name="Dougan E. K."/>
            <person name="Rhodes N."/>
            <person name="Thang M."/>
            <person name="Chan C."/>
        </authorList>
    </citation>
    <scope>NUCLEOTIDE SEQUENCE</scope>
</reference>
<comment type="caution">
    <text evidence="2">The sequence shown here is derived from an EMBL/GenBank/DDBJ whole genome shotgun (WGS) entry which is preliminary data.</text>
</comment>
<dbReference type="InterPro" id="IPR010662">
    <property type="entry name" value="RBBP9/YdeN"/>
</dbReference>
<evidence type="ECO:0000256" key="1">
    <source>
        <dbReference type="SAM" id="SignalP"/>
    </source>
</evidence>
<dbReference type="PANTHER" id="PTHR15394:SF3">
    <property type="entry name" value="SERINE HYDROLASE RBBP9"/>
    <property type="match status" value="1"/>
</dbReference>
<dbReference type="InterPro" id="IPR029058">
    <property type="entry name" value="AB_hydrolase_fold"/>
</dbReference>
<dbReference type="AlphaFoldDB" id="A0A813LGV4"/>
<evidence type="ECO:0008006" key="4">
    <source>
        <dbReference type="Google" id="ProtNLM"/>
    </source>
</evidence>
<feature type="chain" id="PRO_5032684331" description="AB hydrolase-1 domain-containing protein" evidence="1">
    <location>
        <begin position="23"/>
        <end position="222"/>
    </location>
</feature>
<organism evidence="2 3">
    <name type="scientific">Polarella glacialis</name>
    <name type="common">Dinoflagellate</name>
    <dbReference type="NCBI Taxonomy" id="89957"/>
    <lineage>
        <taxon>Eukaryota</taxon>
        <taxon>Sar</taxon>
        <taxon>Alveolata</taxon>
        <taxon>Dinophyceae</taxon>
        <taxon>Suessiales</taxon>
        <taxon>Suessiaceae</taxon>
        <taxon>Polarella</taxon>
    </lineage>
</organism>
<accession>A0A813LGV4</accession>
<protein>
    <recommendedName>
        <fullName evidence="4">AB hydrolase-1 domain-containing protein</fullName>
    </recommendedName>
</protein>
<feature type="non-terminal residue" evidence="2">
    <location>
        <position position="1"/>
    </location>
</feature>
<sequence>MALTQPAPAFVLSAAALATASARTSSANSSVPWMRIRTPFSVPRSFGPSLASWAFHQEFTNLCSEVGSSQGVPLEGFRQLVDKGTEKGLYSTHCTSEELADCLTELASPKAAASKAARVVIVPGNGGGSVWDSNWYGWLALELRKRGVEVALMDMPDPVRARENVWLPFIVDTLAGGMASLADTVVVGHSSGAVAAMRLAERHQLRGATSAAAATSRGHGTG</sequence>
<dbReference type="Gene3D" id="3.40.50.1820">
    <property type="entry name" value="alpha/beta hydrolase"/>
    <property type="match status" value="1"/>
</dbReference>
<name>A0A813LGV4_POLGL</name>
<proteinExistence type="predicted"/>
<evidence type="ECO:0000313" key="3">
    <source>
        <dbReference type="Proteomes" id="UP000626109"/>
    </source>
</evidence>
<evidence type="ECO:0000313" key="2">
    <source>
        <dbReference type="EMBL" id="CAE8722704.1"/>
    </source>
</evidence>
<dbReference type="EMBL" id="CAJNNW010034438">
    <property type="protein sequence ID" value="CAE8722704.1"/>
    <property type="molecule type" value="Genomic_DNA"/>
</dbReference>
<gene>
    <name evidence="2" type="ORF">PGLA2088_LOCUS42710</name>
</gene>
<dbReference type="SUPFAM" id="SSF53474">
    <property type="entry name" value="alpha/beta-Hydrolases"/>
    <property type="match status" value="1"/>
</dbReference>
<dbReference type="PANTHER" id="PTHR15394">
    <property type="entry name" value="SERINE HYDROLASE RBBP9"/>
    <property type="match status" value="1"/>
</dbReference>
<keyword evidence="1" id="KW-0732">Signal</keyword>